<dbReference type="InterPro" id="IPR001128">
    <property type="entry name" value="Cyt_P450"/>
</dbReference>
<dbReference type="InterPro" id="IPR002401">
    <property type="entry name" value="Cyt_P450_E_grp-I"/>
</dbReference>
<dbReference type="PANTHER" id="PTHR24305">
    <property type="entry name" value="CYTOCHROME P450"/>
    <property type="match status" value="1"/>
</dbReference>
<evidence type="ECO:0000256" key="7">
    <source>
        <dbReference type="ARBA" id="ARBA00023033"/>
    </source>
</evidence>
<evidence type="ECO:0000313" key="10">
    <source>
        <dbReference type="EMBL" id="KAK0744675.1"/>
    </source>
</evidence>
<gene>
    <name evidence="10" type="ORF">B0T21DRAFT_325497</name>
</gene>
<dbReference type="Gene3D" id="1.10.630.10">
    <property type="entry name" value="Cytochrome P450"/>
    <property type="match status" value="1"/>
</dbReference>
<dbReference type="EMBL" id="JAUKTV010000002">
    <property type="protein sequence ID" value="KAK0744675.1"/>
    <property type="molecule type" value="Genomic_DNA"/>
</dbReference>
<name>A0AA40K3N6_9PEZI</name>
<reference evidence="10" key="1">
    <citation type="submission" date="2023-06" db="EMBL/GenBank/DDBJ databases">
        <title>Genome-scale phylogeny and comparative genomics of the fungal order Sordariales.</title>
        <authorList>
            <consortium name="Lawrence Berkeley National Laboratory"/>
            <person name="Hensen N."/>
            <person name="Bonometti L."/>
            <person name="Westerberg I."/>
            <person name="Brannstrom I.O."/>
            <person name="Guillou S."/>
            <person name="Cros-Aarteil S."/>
            <person name="Calhoun S."/>
            <person name="Haridas S."/>
            <person name="Kuo A."/>
            <person name="Mondo S."/>
            <person name="Pangilinan J."/>
            <person name="Riley R."/>
            <person name="Labutti K."/>
            <person name="Andreopoulos B."/>
            <person name="Lipzen A."/>
            <person name="Chen C."/>
            <person name="Yanf M."/>
            <person name="Daum C."/>
            <person name="Ng V."/>
            <person name="Clum A."/>
            <person name="Steindorff A."/>
            <person name="Ohm R."/>
            <person name="Martin F."/>
            <person name="Silar P."/>
            <person name="Natvig D."/>
            <person name="Lalanne C."/>
            <person name="Gautier V."/>
            <person name="Ament-Velasquez S.L."/>
            <person name="Kruys A."/>
            <person name="Hutchinson M.I."/>
            <person name="Powell A.J."/>
            <person name="Barry K."/>
            <person name="Miller A.N."/>
            <person name="Grigoriev I.V."/>
            <person name="Debuchy R."/>
            <person name="Gladieux P."/>
            <person name="Thoren M.H."/>
            <person name="Johannesson H."/>
        </authorList>
    </citation>
    <scope>NUCLEOTIDE SEQUENCE</scope>
    <source>
        <strain evidence="10">CBS 540.89</strain>
    </source>
</reference>
<evidence type="ECO:0000256" key="2">
    <source>
        <dbReference type="ARBA" id="ARBA00005179"/>
    </source>
</evidence>
<evidence type="ECO:0000313" key="11">
    <source>
        <dbReference type="Proteomes" id="UP001172159"/>
    </source>
</evidence>
<dbReference type="PRINTS" id="PR00463">
    <property type="entry name" value="EP450I"/>
</dbReference>
<feature type="binding site" description="axial binding residue" evidence="8">
    <location>
        <position position="536"/>
    </location>
    <ligand>
        <name>heme</name>
        <dbReference type="ChEBI" id="CHEBI:30413"/>
    </ligand>
    <ligandPart>
        <name>Fe</name>
        <dbReference type="ChEBI" id="CHEBI:18248"/>
    </ligandPart>
</feature>
<evidence type="ECO:0000256" key="1">
    <source>
        <dbReference type="ARBA" id="ARBA00001971"/>
    </source>
</evidence>
<dbReference type="SUPFAM" id="SSF48264">
    <property type="entry name" value="Cytochrome P450"/>
    <property type="match status" value="1"/>
</dbReference>
<accession>A0AA40K3N6</accession>
<dbReference type="AlphaFoldDB" id="A0AA40K3N6"/>
<dbReference type="GO" id="GO:0016705">
    <property type="term" value="F:oxidoreductase activity, acting on paired donors, with incorporation or reduction of molecular oxygen"/>
    <property type="evidence" value="ECO:0007669"/>
    <property type="project" value="InterPro"/>
</dbReference>
<evidence type="ECO:0000256" key="5">
    <source>
        <dbReference type="ARBA" id="ARBA00023002"/>
    </source>
</evidence>
<evidence type="ECO:0000256" key="9">
    <source>
        <dbReference type="SAM" id="Phobius"/>
    </source>
</evidence>
<proteinExistence type="predicted"/>
<comment type="pathway">
    <text evidence="2">Secondary metabolite biosynthesis.</text>
</comment>
<dbReference type="PANTHER" id="PTHR24305:SF107">
    <property type="entry name" value="P450, PUTATIVE (EUROFUNG)-RELATED"/>
    <property type="match status" value="1"/>
</dbReference>
<dbReference type="Pfam" id="PF00067">
    <property type="entry name" value="p450"/>
    <property type="match status" value="1"/>
</dbReference>
<protein>
    <submittedName>
        <fullName evidence="10">Cytochrome P450</fullName>
    </submittedName>
</protein>
<keyword evidence="9" id="KW-1133">Transmembrane helix</keyword>
<dbReference type="Proteomes" id="UP001172159">
    <property type="component" value="Unassembled WGS sequence"/>
</dbReference>
<dbReference type="CDD" id="cd11051">
    <property type="entry name" value="CYP59-like"/>
    <property type="match status" value="1"/>
</dbReference>
<evidence type="ECO:0000256" key="4">
    <source>
        <dbReference type="ARBA" id="ARBA00022723"/>
    </source>
</evidence>
<keyword evidence="6 8" id="KW-0408">Iron</keyword>
<keyword evidence="11" id="KW-1185">Reference proteome</keyword>
<organism evidence="10 11">
    <name type="scientific">Apiosordaria backusii</name>
    <dbReference type="NCBI Taxonomy" id="314023"/>
    <lineage>
        <taxon>Eukaryota</taxon>
        <taxon>Fungi</taxon>
        <taxon>Dikarya</taxon>
        <taxon>Ascomycota</taxon>
        <taxon>Pezizomycotina</taxon>
        <taxon>Sordariomycetes</taxon>
        <taxon>Sordariomycetidae</taxon>
        <taxon>Sordariales</taxon>
        <taxon>Lasiosphaeriaceae</taxon>
        <taxon>Apiosordaria</taxon>
    </lineage>
</organism>
<evidence type="ECO:0000256" key="8">
    <source>
        <dbReference type="PIRSR" id="PIRSR602401-1"/>
    </source>
</evidence>
<evidence type="ECO:0000256" key="3">
    <source>
        <dbReference type="ARBA" id="ARBA00022617"/>
    </source>
</evidence>
<keyword evidence="5" id="KW-0560">Oxidoreductase</keyword>
<dbReference type="InterPro" id="IPR036396">
    <property type="entry name" value="Cyt_P450_sf"/>
</dbReference>
<keyword evidence="4 8" id="KW-0479">Metal-binding</keyword>
<keyword evidence="9" id="KW-0812">Transmembrane</keyword>
<sequence>MKIIWSLLLGLQFEPRVPSRSFSSVLIFLAKMAILTALSGDAGLSGRHVALAIGVLLASVIAHYIHRGYQVRKMFKDLEKQGIPIMKHSWLLGHLEIVGKLLQSYPSDAHGNYLPILILENWRELFPNCKHRPPVLYLDMWPFAQPFILPLLLPIAVQFTQDYSLIKAHEQKQILYPLTKNRDISSMEGPEWKVWRKRMNPGFSIQTITNRIPDLLDEVEKFYAVLESKAGKDGQWGPVFQLEKQTTKLAMDIIFRFFFRKRIHAQLASSQAALENAVMDTVKRFYFFHHIGNFIQEHNPYRKFRLWRNYQTMLSGFGPVLQQRLGELTTHEKPRAKATDTLVDALIQGVMEDREAGLVNTSDSDFLELAVGQIGTFIFAGHDTTASAICWVIHLLSKHPEVLEKVRKEHDAVLGTNPNAAAEVLRAKPELINALTYTNAVMKEAMRVHTNVGTMRRGEPNFYLTGPPGSGYDGVKFPAGEGWVVWDNTFALHRDPELWPRVDEFLPERFLVTDEEDPMHPPKNGWRFFELGPRNCIGQHLAMVEIKMVLALVLRRMDVEVAWGSGMLRGMFFPGLFCLVWQTSFLGAIQSVCVATEESTSLSWRLYGKEANNCQ</sequence>
<dbReference type="GO" id="GO:0004497">
    <property type="term" value="F:monooxygenase activity"/>
    <property type="evidence" value="ECO:0007669"/>
    <property type="project" value="UniProtKB-KW"/>
</dbReference>
<keyword evidence="3 8" id="KW-0349">Heme</keyword>
<dbReference type="PRINTS" id="PR00385">
    <property type="entry name" value="P450"/>
</dbReference>
<feature type="transmembrane region" description="Helical" evidence="9">
    <location>
        <begin position="47"/>
        <end position="66"/>
    </location>
</feature>
<comment type="cofactor">
    <cofactor evidence="1 8">
        <name>heme</name>
        <dbReference type="ChEBI" id="CHEBI:30413"/>
    </cofactor>
</comment>
<dbReference type="GO" id="GO:0020037">
    <property type="term" value="F:heme binding"/>
    <property type="evidence" value="ECO:0007669"/>
    <property type="project" value="InterPro"/>
</dbReference>
<comment type="caution">
    <text evidence="10">The sequence shown here is derived from an EMBL/GenBank/DDBJ whole genome shotgun (WGS) entry which is preliminary data.</text>
</comment>
<keyword evidence="7" id="KW-0503">Monooxygenase</keyword>
<keyword evidence="9" id="KW-0472">Membrane</keyword>
<dbReference type="GO" id="GO:0005506">
    <property type="term" value="F:iron ion binding"/>
    <property type="evidence" value="ECO:0007669"/>
    <property type="project" value="InterPro"/>
</dbReference>
<evidence type="ECO:0000256" key="6">
    <source>
        <dbReference type="ARBA" id="ARBA00023004"/>
    </source>
</evidence>
<dbReference type="InterPro" id="IPR050121">
    <property type="entry name" value="Cytochrome_P450_monoxygenase"/>
</dbReference>